<dbReference type="Pfam" id="PF00927">
    <property type="entry name" value="Transglut_C"/>
    <property type="match status" value="1"/>
</dbReference>
<dbReference type="VEuPathDB" id="VectorBase:LDEU002938"/>
<gene>
    <name evidence="2" type="ORF">B4U80_12745</name>
</gene>
<dbReference type="InterPro" id="IPR013783">
    <property type="entry name" value="Ig-like_fold"/>
</dbReference>
<dbReference type="STRING" id="299467.A0A443SNN0"/>
<dbReference type="Proteomes" id="UP000288716">
    <property type="component" value="Unassembled WGS sequence"/>
</dbReference>
<organism evidence="2 3">
    <name type="scientific">Leptotrombidium deliense</name>
    <dbReference type="NCBI Taxonomy" id="299467"/>
    <lineage>
        <taxon>Eukaryota</taxon>
        <taxon>Metazoa</taxon>
        <taxon>Ecdysozoa</taxon>
        <taxon>Arthropoda</taxon>
        <taxon>Chelicerata</taxon>
        <taxon>Arachnida</taxon>
        <taxon>Acari</taxon>
        <taxon>Acariformes</taxon>
        <taxon>Trombidiformes</taxon>
        <taxon>Prostigmata</taxon>
        <taxon>Anystina</taxon>
        <taxon>Parasitengona</taxon>
        <taxon>Trombiculoidea</taxon>
        <taxon>Trombiculidae</taxon>
        <taxon>Leptotrombidium</taxon>
    </lineage>
</organism>
<dbReference type="PANTHER" id="PTHR11590:SF40">
    <property type="entry name" value="HEMOCYTE PROTEIN-GLUTAMINE GAMMA-GLUTAMYLTRANSFERASE-LIKE PROTEIN"/>
    <property type="match status" value="1"/>
</dbReference>
<feature type="domain" description="Transglutaminase C-terminal" evidence="1">
    <location>
        <begin position="224"/>
        <end position="317"/>
    </location>
</feature>
<dbReference type="SUPFAM" id="SSF54001">
    <property type="entry name" value="Cysteine proteinases"/>
    <property type="match status" value="1"/>
</dbReference>
<name>A0A443SNN0_9ACAR</name>
<sequence length="320" mass="36673">MGPASRAAVKAAEVNFKYDTGFAYGEVNADIIHRNYRNEVTGYFENSIGKLMLSKGLDGDVIDLTSEYKHPEGSLEERMSFNHAIKLIYGLPQVMAVTRLAHNKRPRDLAVNLTNSNSKQYSIGSKVYFDVLVRNKFSKPRLFNVSIDVYSLYYNGKRGNDILKHFYRANVPANSENVRRYEIDPKDYIYKLVPFSIVRVDILLKSAQRSPFKQSFDIKLKRPTLIIKPIGRAVIGKPFYVDVQLLNPLQVPITKCMFSVQGIRLNADHHLVKSVKPFENRIYRFALVFDEAITENVVFSFTSNELHQIQGSIEIKVNRK</sequence>
<protein>
    <submittedName>
        <fullName evidence="2">Hemocyte protein-glutamine gamma-glutamyltransferase-like protein</fullName>
    </submittedName>
</protein>
<dbReference type="InterPro" id="IPR038765">
    <property type="entry name" value="Papain-like_cys_pep_sf"/>
</dbReference>
<dbReference type="EMBL" id="NCKV01001070">
    <property type="protein sequence ID" value="RWS29105.1"/>
    <property type="molecule type" value="Genomic_DNA"/>
</dbReference>
<evidence type="ECO:0000313" key="2">
    <source>
        <dbReference type="EMBL" id="RWS29105.1"/>
    </source>
</evidence>
<dbReference type="OrthoDB" id="437511at2759"/>
<dbReference type="InterPro" id="IPR050779">
    <property type="entry name" value="Transglutaminase"/>
</dbReference>
<evidence type="ECO:0000313" key="3">
    <source>
        <dbReference type="Proteomes" id="UP000288716"/>
    </source>
</evidence>
<dbReference type="PANTHER" id="PTHR11590">
    <property type="entry name" value="PROTEIN-GLUTAMINE GAMMA-GLUTAMYLTRANSFERASE"/>
    <property type="match status" value="1"/>
</dbReference>
<dbReference type="InterPro" id="IPR008958">
    <property type="entry name" value="Transglutaminase_C"/>
</dbReference>
<proteinExistence type="predicted"/>
<keyword evidence="3" id="KW-1185">Reference proteome</keyword>
<dbReference type="SUPFAM" id="SSF49309">
    <property type="entry name" value="Transglutaminase, two C-terminal domains"/>
    <property type="match status" value="2"/>
</dbReference>
<dbReference type="Gene3D" id="2.60.40.10">
    <property type="entry name" value="Immunoglobulins"/>
    <property type="match status" value="2"/>
</dbReference>
<reference evidence="2 3" key="1">
    <citation type="journal article" date="2018" name="Gigascience">
        <title>Genomes of trombidid mites reveal novel predicted allergens and laterally-transferred genes associated with secondary metabolism.</title>
        <authorList>
            <person name="Dong X."/>
            <person name="Chaisiri K."/>
            <person name="Xia D."/>
            <person name="Armstrong S.D."/>
            <person name="Fang Y."/>
            <person name="Donnelly M.J."/>
            <person name="Kadowaki T."/>
            <person name="McGarry J.W."/>
            <person name="Darby A.C."/>
            <person name="Makepeace B.L."/>
        </authorList>
    </citation>
    <scope>NUCLEOTIDE SEQUENCE [LARGE SCALE GENOMIC DNA]</scope>
    <source>
        <strain evidence="2">UoL-UT</strain>
    </source>
</reference>
<evidence type="ECO:0000259" key="1">
    <source>
        <dbReference type="Pfam" id="PF00927"/>
    </source>
</evidence>
<accession>A0A443SNN0</accession>
<dbReference type="InterPro" id="IPR036238">
    <property type="entry name" value="Transglutaminase_C_sf"/>
</dbReference>
<comment type="caution">
    <text evidence="2">The sequence shown here is derived from an EMBL/GenBank/DDBJ whole genome shotgun (WGS) entry which is preliminary data.</text>
</comment>
<dbReference type="AlphaFoldDB" id="A0A443SNN0"/>
<dbReference type="Gene3D" id="3.90.260.10">
    <property type="entry name" value="Transglutaminase-like"/>
    <property type="match status" value="1"/>
</dbReference>
<dbReference type="GO" id="GO:0003810">
    <property type="term" value="F:protein-glutamine gamma-glutamyltransferase activity"/>
    <property type="evidence" value="ECO:0007669"/>
    <property type="project" value="InterPro"/>
</dbReference>
<dbReference type="InterPro" id="IPR036985">
    <property type="entry name" value="Transglutaminase-like_sf"/>
</dbReference>
<keyword evidence="2" id="KW-0808">Transferase</keyword>